<name>X6PGB5_RETFI</name>
<comment type="caution">
    <text evidence="1">The sequence shown here is derived from an EMBL/GenBank/DDBJ whole genome shotgun (WGS) entry which is preliminary data.</text>
</comment>
<proteinExistence type="predicted"/>
<sequence>MFIFHEKIYSLHIENKWMTFDNTLPSPLFKCVAILSDNYDASKKEIKFVIRYCVRILKIKLGWIDDFDKIIMKYRLKEVKKILSYATAIDPQTGQSLNEHRINEYFHLMVFNHFFFSILNMHDCKKGFTEFGGVAKLKELLNQYTSVEDKEGVHNCLQLLSDNYFPFDKELIVDELKMIDFLIALQRQSWINFNSIHE</sequence>
<organism evidence="1 2">
    <name type="scientific">Reticulomyxa filosa</name>
    <dbReference type="NCBI Taxonomy" id="46433"/>
    <lineage>
        <taxon>Eukaryota</taxon>
        <taxon>Sar</taxon>
        <taxon>Rhizaria</taxon>
        <taxon>Retaria</taxon>
        <taxon>Foraminifera</taxon>
        <taxon>Monothalamids</taxon>
        <taxon>Reticulomyxidae</taxon>
        <taxon>Reticulomyxa</taxon>
    </lineage>
</organism>
<dbReference type="Proteomes" id="UP000023152">
    <property type="component" value="Unassembled WGS sequence"/>
</dbReference>
<dbReference type="EMBL" id="ASPP01000340">
    <property type="protein sequence ID" value="ETO36732.1"/>
    <property type="molecule type" value="Genomic_DNA"/>
</dbReference>
<keyword evidence="2" id="KW-1185">Reference proteome</keyword>
<accession>X6PGB5</accession>
<dbReference type="AlphaFoldDB" id="X6PGB5"/>
<evidence type="ECO:0000313" key="2">
    <source>
        <dbReference type="Proteomes" id="UP000023152"/>
    </source>
</evidence>
<gene>
    <name evidence="1" type="ORF">RFI_00330</name>
</gene>
<protein>
    <submittedName>
        <fullName evidence="1">Uncharacterized protein</fullName>
    </submittedName>
</protein>
<evidence type="ECO:0000313" key="1">
    <source>
        <dbReference type="EMBL" id="ETO36732.1"/>
    </source>
</evidence>
<reference evidence="1 2" key="1">
    <citation type="journal article" date="2013" name="Curr. Biol.">
        <title>The Genome of the Foraminiferan Reticulomyxa filosa.</title>
        <authorList>
            <person name="Glockner G."/>
            <person name="Hulsmann N."/>
            <person name="Schleicher M."/>
            <person name="Noegel A.A."/>
            <person name="Eichinger L."/>
            <person name="Gallinger C."/>
            <person name="Pawlowski J."/>
            <person name="Sierra R."/>
            <person name="Euteneuer U."/>
            <person name="Pillet L."/>
            <person name="Moustafa A."/>
            <person name="Platzer M."/>
            <person name="Groth M."/>
            <person name="Szafranski K."/>
            <person name="Schliwa M."/>
        </authorList>
    </citation>
    <scope>NUCLEOTIDE SEQUENCE [LARGE SCALE GENOMIC DNA]</scope>
</reference>